<protein>
    <submittedName>
        <fullName evidence="1">Uncharacterized protein</fullName>
    </submittedName>
</protein>
<dbReference type="AlphaFoldDB" id="A0A0F9NPE1"/>
<accession>A0A0F9NPE1</accession>
<proteinExistence type="predicted"/>
<reference evidence="1" key="1">
    <citation type="journal article" date="2015" name="Nature">
        <title>Complex archaea that bridge the gap between prokaryotes and eukaryotes.</title>
        <authorList>
            <person name="Spang A."/>
            <person name="Saw J.H."/>
            <person name="Jorgensen S.L."/>
            <person name="Zaremba-Niedzwiedzka K."/>
            <person name="Martijn J."/>
            <person name="Lind A.E."/>
            <person name="van Eijk R."/>
            <person name="Schleper C."/>
            <person name="Guy L."/>
            <person name="Ettema T.J."/>
        </authorList>
    </citation>
    <scope>NUCLEOTIDE SEQUENCE</scope>
</reference>
<sequence>MRLIDFEQFQGNSSSTEALINFASGFLTFPELREGVWY</sequence>
<name>A0A0F9NPE1_9ZZZZ</name>
<dbReference type="EMBL" id="LAZR01003871">
    <property type="protein sequence ID" value="KKN13922.1"/>
    <property type="molecule type" value="Genomic_DNA"/>
</dbReference>
<feature type="non-terminal residue" evidence="1">
    <location>
        <position position="38"/>
    </location>
</feature>
<organism evidence="1">
    <name type="scientific">marine sediment metagenome</name>
    <dbReference type="NCBI Taxonomy" id="412755"/>
    <lineage>
        <taxon>unclassified sequences</taxon>
        <taxon>metagenomes</taxon>
        <taxon>ecological metagenomes</taxon>
    </lineage>
</organism>
<gene>
    <name evidence="1" type="ORF">LCGC14_1001610</name>
</gene>
<evidence type="ECO:0000313" key="1">
    <source>
        <dbReference type="EMBL" id="KKN13922.1"/>
    </source>
</evidence>
<comment type="caution">
    <text evidence="1">The sequence shown here is derived from an EMBL/GenBank/DDBJ whole genome shotgun (WGS) entry which is preliminary data.</text>
</comment>